<dbReference type="SUPFAM" id="SSF64167">
    <property type="entry name" value="SurE-like"/>
    <property type="match status" value="1"/>
</dbReference>
<feature type="binding site" evidence="5">
    <location>
        <position position="9"/>
    </location>
    <ligand>
        <name>a divalent metal cation</name>
        <dbReference type="ChEBI" id="CHEBI:60240"/>
    </ligand>
</feature>
<evidence type="ECO:0000256" key="3">
    <source>
        <dbReference type="ARBA" id="ARBA00022723"/>
    </source>
</evidence>
<dbReference type="HAMAP" id="MF_00060">
    <property type="entry name" value="SurE"/>
    <property type="match status" value="1"/>
</dbReference>
<dbReference type="EC" id="3.1.3.5" evidence="5"/>
<comment type="catalytic activity">
    <reaction evidence="1 5">
        <text>a ribonucleoside 5'-phosphate + H2O = a ribonucleoside + phosphate</text>
        <dbReference type="Rhea" id="RHEA:12484"/>
        <dbReference type="ChEBI" id="CHEBI:15377"/>
        <dbReference type="ChEBI" id="CHEBI:18254"/>
        <dbReference type="ChEBI" id="CHEBI:43474"/>
        <dbReference type="ChEBI" id="CHEBI:58043"/>
        <dbReference type="EC" id="3.1.3.5"/>
    </reaction>
</comment>
<keyword evidence="5" id="KW-0547">Nucleotide-binding</keyword>
<keyword evidence="4 5" id="KW-0378">Hydrolase</keyword>
<comment type="subcellular location">
    <subcellularLocation>
        <location evidence="5">Cytoplasm</location>
    </subcellularLocation>
</comment>
<feature type="binding site" evidence="5">
    <location>
        <position position="39"/>
    </location>
    <ligand>
        <name>a divalent metal cation</name>
        <dbReference type="ChEBI" id="CHEBI:60240"/>
    </ligand>
</feature>
<evidence type="ECO:0000256" key="5">
    <source>
        <dbReference type="HAMAP-Rule" id="MF_00060"/>
    </source>
</evidence>
<sequence length="242" mass="26512">MKILLTNDDGYDAVNIKKFFKYLSKEHDVWMVAPKNNCSGMSSAISFLKETKIEKISDRIYAVDGTPADCVYFGMLSIIEDGVDMVVSGINHGANIGTDVIYSGTVGAAAGGRGLKYPPLAISAETYEVKDLDYICRKSCEFVNKFSKDKNKFLGNLVNINFPDLIESDVNGVRATSLAQRGVPQKPIVNGDYYRYNFSGIPMKSSDSLTDAQALSDGYISVSLLDYSFGATNNIDQIKDII</sequence>
<feature type="domain" description="Survival protein SurE-like phosphatase/nucleotidase" evidence="6">
    <location>
        <begin position="3"/>
        <end position="181"/>
    </location>
</feature>
<dbReference type="InterPro" id="IPR036523">
    <property type="entry name" value="SurE-like_sf"/>
</dbReference>
<feature type="binding site" evidence="5">
    <location>
        <position position="91"/>
    </location>
    <ligand>
        <name>a divalent metal cation</name>
        <dbReference type="ChEBI" id="CHEBI:60240"/>
    </ligand>
</feature>
<dbReference type="GO" id="GO:0005737">
    <property type="term" value="C:cytoplasm"/>
    <property type="evidence" value="ECO:0007669"/>
    <property type="project" value="UniProtKB-SubCell"/>
</dbReference>
<evidence type="ECO:0000313" key="8">
    <source>
        <dbReference type="Proteomes" id="UP000010116"/>
    </source>
</evidence>
<evidence type="ECO:0000313" key="7">
    <source>
        <dbReference type="EMBL" id="EJP73668.1"/>
    </source>
</evidence>
<name>J5KH51_9GAMM</name>
<evidence type="ECO:0000259" key="6">
    <source>
        <dbReference type="Pfam" id="PF01975"/>
    </source>
</evidence>
<dbReference type="InterPro" id="IPR002828">
    <property type="entry name" value="SurE-like_Pase/nucleotidase"/>
</dbReference>
<organism evidence="7 8">
    <name type="scientific">SAR86 cluster bacterium SAR86B</name>
    <dbReference type="NCBI Taxonomy" id="1123867"/>
    <lineage>
        <taxon>Bacteria</taxon>
        <taxon>Pseudomonadati</taxon>
        <taxon>Pseudomonadota</taxon>
        <taxon>Gammaproteobacteria</taxon>
        <taxon>SAR86 cluster</taxon>
    </lineage>
</organism>
<dbReference type="PANTHER" id="PTHR30457">
    <property type="entry name" value="5'-NUCLEOTIDASE SURE"/>
    <property type="match status" value="1"/>
</dbReference>
<dbReference type="HOGENOM" id="CLU_045192_1_2_6"/>
<dbReference type="Gene3D" id="3.40.1210.10">
    <property type="entry name" value="Survival protein SurE-like phosphatase/nucleotidase"/>
    <property type="match status" value="1"/>
</dbReference>
<dbReference type="InterPro" id="IPR030048">
    <property type="entry name" value="SurE"/>
</dbReference>
<dbReference type="Proteomes" id="UP000010116">
    <property type="component" value="Unassembled WGS sequence"/>
</dbReference>
<proteinExistence type="inferred from homology"/>
<accession>J5KH51</accession>
<comment type="cofactor">
    <cofactor evidence="5">
        <name>a divalent metal cation</name>
        <dbReference type="ChEBI" id="CHEBI:60240"/>
    </cofactor>
    <text evidence="5">Binds 1 divalent metal cation per subunit.</text>
</comment>
<evidence type="ECO:0000256" key="2">
    <source>
        <dbReference type="ARBA" id="ARBA00011062"/>
    </source>
</evidence>
<dbReference type="Pfam" id="PF01975">
    <property type="entry name" value="SurE"/>
    <property type="match status" value="1"/>
</dbReference>
<protein>
    <recommendedName>
        <fullName evidence="5">5'-nucleotidase SurE</fullName>
        <ecNumber evidence="5">3.1.3.5</ecNumber>
    </recommendedName>
    <alternativeName>
        <fullName evidence="5">Nucleoside 5'-monophosphate phosphohydrolase</fullName>
    </alternativeName>
</protein>
<dbReference type="NCBIfam" id="TIGR00087">
    <property type="entry name" value="surE"/>
    <property type="match status" value="1"/>
</dbReference>
<gene>
    <name evidence="5" type="primary">surE</name>
    <name evidence="7" type="ORF">NT02SARS_0344</name>
</gene>
<dbReference type="AlphaFoldDB" id="J5KH51"/>
<keyword evidence="3 5" id="KW-0479">Metal-binding</keyword>
<feature type="binding site" evidence="5">
    <location>
        <position position="8"/>
    </location>
    <ligand>
        <name>a divalent metal cation</name>
        <dbReference type="ChEBI" id="CHEBI:60240"/>
    </ligand>
</feature>
<keyword evidence="5" id="KW-0963">Cytoplasm</keyword>
<comment type="similarity">
    <text evidence="2 5">Belongs to the SurE nucleotidase family.</text>
</comment>
<reference evidence="7 8" key="1">
    <citation type="journal article" date="2012" name="ISME J.">
        <title>Genomic insights to SAR86, an abundant and uncultivated marine bacterial lineage.</title>
        <authorList>
            <person name="Dupont C.L."/>
            <person name="Rusch D.B."/>
            <person name="Yooseph S."/>
            <person name="Lombardo M.J."/>
            <person name="Richter R.A."/>
            <person name="Valas R."/>
            <person name="Novotny M."/>
            <person name="Yee-Greenbaum J."/>
            <person name="Selengut J.D."/>
            <person name="Haft D.H."/>
            <person name="Halpern A.L."/>
            <person name="Lasken R.S."/>
            <person name="Nealson K."/>
            <person name="Friedman R."/>
            <person name="Venter J.C."/>
        </authorList>
    </citation>
    <scope>NUCLEOTIDE SEQUENCE [LARGE SCALE GENOMIC DNA]</scope>
</reference>
<evidence type="ECO:0000256" key="1">
    <source>
        <dbReference type="ARBA" id="ARBA00000815"/>
    </source>
</evidence>
<dbReference type="PANTHER" id="PTHR30457:SF0">
    <property type="entry name" value="PHOSPHATASE, PUTATIVE (AFU_ORTHOLOGUE AFUA_4G01070)-RELATED"/>
    <property type="match status" value="1"/>
</dbReference>
<dbReference type="GO" id="GO:0000166">
    <property type="term" value="F:nucleotide binding"/>
    <property type="evidence" value="ECO:0007669"/>
    <property type="project" value="UniProtKB-KW"/>
</dbReference>
<comment type="function">
    <text evidence="5">Nucleotidase that shows phosphatase activity on nucleoside 5'-monophosphates.</text>
</comment>
<dbReference type="GO" id="GO:0008253">
    <property type="term" value="F:5'-nucleotidase activity"/>
    <property type="evidence" value="ECO:0007669"/>
    <property type="project" value="UniProtKB-UniRule"/>
</dbReference>
<evidence type="ECO:0000256" key="4">
    <source>
        <dbReference type="ARBA" id="ARBA00022801"/>
    </source>
</evidence>
<dbReference type="EMBL" id="JH611165">
    <property type="protein sequence ID" value="EJP73668.1"/>
    <property type="molecule type" value="Genomic_DNA"/>
</dbReference>
<dbReference type="GO" id="GO:0046872">
    <property type="term" value="F:metal ion binding"/>
    <property type="evidence" value="ECO:0007669"/>
    <property type="project" value="UniProtKB-UniRule"/>
</dbReference>